<feature type="compositionally biased region" description="Low complexity" evidence="3">
    <location>
        <begin position="693"/>
        <end position="706"/>
    </location>
</feature>
<organism evidence="6 7">
    <name type="scientific">Perkinsus olseni</name>
    <name type="common">Perkinsus atlanticus</name>
    <dbReference type="NCBI Taxonomy" id="32597"/>
    <lineage>
        <taxon>Eukaryota</taxon>
        <taxon>Sar</taxon>
        <taxon>Alveolata</taxon>
        <taxon>Perkinsozoa</taxon>
        <taxon>Perkinsea</taxon>
        <taxon>Perkinsida</taxon>
        <taxon>Perkinsidae</taxon>
        <taxon>Perkinsus</taxon>
    </lineage>
</organism>
<feature type="compositionally biased region" description="Acidic residues" evidence="3">
    <location>
        <begin position="1063"/>
        <end position="1073"/>
    </location>
</feature>
<feature type="compositionally biased region" description="Basic and acidic residues" evidence="3">
    <location>
        <begin position="246"/>
        <end position="268"/>
    </location>
</feature>
<feature type="compositionally biased region" description="Basic and acidic residues" evidence="3">
    <location>
        <begin position="886"/>
        <end position="895"/>
    </location>
</feature>
<dbReference type="InterPro" id="IPR000953">
    <property type="entry name" value="Chromo/chromo_shadow_dom"/>
</dbReference>
<reference evidence="6 7" key="1">
    <citation type="submission" date="2020-04" db="EMBL/GenBank/DDBJ databases">
        <title>Perkinsus olseni comparative genomics.</title>
        <authorList>
            <person name="Bogema D.R."/>
        </authorList>
    </citation>
    <scope>NUCLEOTIDE SEQUENCE [LARGE SCALE GENOMIC DNA]</scope>
    <source>
        <strain evidence="6">ATCC PRA-179</strain>
    </source>
</reference>
<keyword evidence="2" id="KW-0539">Nucleus</keyword>
<dbReference type="PROSITE" id="PS50013">
    <property type="entry name" value="CHROMO_2"/>
    <property type="match status" value="1"/>
</dbReference>
<dbReference type="PANTHER" id="PTHR22812">
    <property type="entry name" value="CHROMOBOX PROTEIN"/>
    <property type="match status" value="1"/>
</dbReference>
<evidence type="ECO:0000256" key="4">
    <source>
        <dbReference type="SAM" id="Phobius"/>
    </source>
</evidence>
<feature type="region of interest" description="Disordered" evidence="3">
    <location>
        <begin position="773"/>
        <end position="1073"/>
    </location>
</feature>
<dbReference type="Proteomes" id="UP000570595">
    <property type="component" value="Unassembled WGS sequence"/>
</dbReference>
<feature type="compositionally biased region" description="Basic and acidic residues" evidence="3">
    <location>
        <begin position="958"/>
        <end position="973"/>
    </location>
</feature>
<feature type="compositionally biased region" description="Basic and acidic residues" evidence="3">
    <location>
        <begin position="502"/>
        <end position="515"/>
    </location>
</feature>
<keyword evidence="4" id="KW-0812">Transmembrane</keyword>
<dbReference type="SUPFAM" id="SSF54160">
    <property type="entry name" value="Chromo domain-like"/>
    <property type="match status" value="1"/>
</dbReference>
<feature type="compositionally biased region" description="Pro residues" evidence="3">
    <location>
        <begin position="552"/>
        <end position="579"/>
    </location>
</feature>
<dbReference type="GO" id="GO:0005634">
    <property type="term" value="C:nucleus"/>
    <property type="evidence" value="ECO:0007669"/>
    <property type="project" value="UniProtKB-SubCell"/>
</dbReference>
<keyword evidence="4" id="KW-0472">Membrane</keyword>
<sequence length="1149" mass="124708">MDKVEQYTYGKSKITRSVRLGGSSKNNFRPRIWIDPFLDTIEGMSSTEAVAKPTAAQRFAKMGASIGSNFKPGTFIYSALFGAALGVGVAGADYLLRNIKVRFADKEHLILMSRQRYLEKQAVFYQQLAEDQQMHRLASLAQEYDPVATRMPFALLEDKGLFKMPRPPPSSEKSEPVSESESDWEQEANARLAERMESFMSCFDDGIQPKSVLARKEAIADKAKKEKVVSKAPTNKAEWSFAADRGTGEKAETREKKPTPSIRPDHAGGDFMASSVEKMTNKKSASYIAPPPSKKKPTSASQREDEEEKVFNKALQDMLNYVYPKTKDKKSKRQYMDAKFTALGGKVGKETGHNITHLRKMREDRHRLVDASKEKAQYMGVNVSTLKYTTIGDADRARKKAARQKREETDAKLMDSVGAVFTSGRGGGTAAYKGGKMKDGMLAVSKDILKKYGAKSVPVMAAASLGRLASASPALHAVPRFFSTVDVDDSTERRRKRMMGIRTREEMAESARRYTENTGVDPHLSDDEDDLAGKTFTSEDTDELAELCLRRPCPPGANPSTPAPAPPPPERRTPSPPSGWLPTSRIAGVLCAHQGCNNEDLAWNDTVPEEILRAGKARPMYVARSMRGDTNMVTFGLCASHYREIKVALSIFQRSNLPTEYLVSTVRALDQSRGRQEAVRTNAYRAPSPDQPSTSASVVQSSSTEASEMEPETVIENAQAADVEVVCSDDEDDDSDVFEATVVTDDAPNEATSTAVAAEGSPAEPTEAAVMANGPQDEPATASAMVDLSPDGPATAPVVANGSHDEPATDTVVVDVSPRESTTAQVVSDGPLDGSVAVSPKADLSPSELTAAQVVAGGSQNFPAPAPTEAHESRAEPASAAVGESDAAKDARDEASVTTAADPLTGQAIGEEGVEKTGARPAVQVEGASTSDVPDQKSGDSTNSASSGERSELLAQDADSKLERKKNLSQKEQHGKRRLSSKGRPESPAPGKTKRRRRSSATGEMDSGRKVEKLVGKGKPQHKADPNAEPPTRAARLKKLDAVDKIKSVKDEKVVQPSNDSSPLDEEEDESEADEVFAVEKLLQWKLDNRGHRKFLVKWEGYPLSEASWEPESNLNSSVEIDELKAAVLAKPPSIPRRSLHMKKTHRRF</sequence>
<proteinExistence type="predicted"/>
<evidence type="ECO:0000259" key="5">
    <source>
        <dbReference type="PROSITE" id="PS50013"/>
    </source>
</evidence>
<protein>
    <recommendedName>
        <fullName evidence="5">Chromo domain-containing protein</fullName>
    </recommendedName>
</protein>
<dbReference type="InterPro" id="IPR016197">
    <property type="entry name" value="Chromo-like_dom_sf"/>
</dbReference>
<feature type="region of interest" description="Disordered" evidence="3">
    <location>
        <begin position="243"/>
        <end position="308"/>
    </location>
</feature>
<evidence type="ECO:0000256" key="1">
    <source>
        <dbReference type="ARBA" id="ARBA00004123"/>
    </source>
</evidence>
<comment type="caution">
    <text evidence="6">The sequence shown here is derived from an EMBL/GenBank/DDBJ whole genome shotgun (WGS) entry which is preliminary data.</text>
</comment>
<feature type="transmembrane region" description="Helical" evidence="4">
    <location>
        <begin position="75"/>
        <end position="96"/>
    </location>
</feature>
<gene>
    <name evidence="6" type="ORF">FOZ61_004085</name>
</gene>
<dbReference type="AlphaFoldDB" id="A0A7J6LME6"/>
<evidence type="ECO:0000313" key="6">
    <source>
        <dbReference type="EMBL" id="KAF4660353.1"/>
    </source>
</evidence>
<feature type="region of interest" description="Disordered" evidence="3">
    <location>
        <begin position="160"/>
        <end position="188"/>
    </location>
</feature>
<feature type="region of interest" description="Disordered" evidence="3">
    <location>
        <begin position="490"/>
        <end position="534"/>
    </location>
</feature>
<evidence type="ECO:0000256" key="3">
    <source>
        <dbReference type="SAM" id="MobiDB-lite"/>
    </source>
</evidence>
<feature type="region of interest" description="Disordered" evidence="3">
    <location>
        <begin position="744"/>
        <end position="763"/>
    </location>
</feature>
<feature type="compositionally biased region" description="Polar residues" evidence="3">
    <location>
        <begin position="927"/>
        <end position="948"/>
    </location>
</feature>
<feature type="compositionally biased region" description="Basic and acidic residues" evidence="3">
    <location>
        <begin position="1006"/>
        <end position="1015"/>
    </location>
</feature>
<dbReference type="InterPro" id="IPR023780">
    <property type="entry name" value="Chromo_domain"/>
</dbReference>
<feature type="compositionally biased region" description="Basic and acidic residues" evidence="3">
    <location>
        <begin position="1038"/>
        <end position="1054"/>
    </location>
</feature>
<name>A0A7J6LME6_PEROL</name>
<comment type="subcellular location">
    <subcellularLocation>
        <location evidence="1">Nucleus</location>
    </subcellularLocation>
</comment>
<dbReference type="OrthoDB" id="445578at2759"/>
<dbReference type="Pfam" id="PF00385">
    <property type="entry name" value="Chromo"/>
    <property type="match status" value="1"/>
</dbReference>
<evidence type="ECO:0000256" key="2">
    <source>
        <dbReference type="ARBA" id="ARBA00023242"/>
    </source>
</evidence>
<keyword evidence="4" id="KW-1133">Transmembrane helix</keyword>
<feature type="region of interest" description="Disordered" evidence="3">
    <location>
        <begin position="549"/>
        <end position="581"/>
    </location>
</feature>
<dbReference type="SMART" id="SM00298">
    <property type="entry name" value="CHROMO"/>
    <property type="match status" value="1"/>
</dbReference>
<accession>A0A7J6LME6</accession>
<dbReference type="Gene3D" id="2.40.50.40">
    <property type="match status" value="1"/>
</dbReference>
<dbReference type="InterPro" id="IPR051219">
    <property type="entry name" value="Heterochromatin_chromo-domain"/>
</dbReference>
<feature type="region of interest" description="Disordered" evidence="3">
    <location>
        <begin position="669"/>
        <end position="712"/>
    </location>
</feature>
<feature type="domain" description="Chromo" evidence="5">
    <location>
        <begin position="1077"/>
        <end position="1124"/>
    </location>
</feature>
<dbReference type="PROSITE" id="PS00598">
    <property type="entry name" value="CHROMO_1"/>
    <property type="match status" value="1"/>
</dbReference>
<dbReference type="InterPro" id="IPR023779">
    <property type="entry name" value="Chromodomain_CS"/>
</dbReference>
<dbReference type="EMBL" id="JABAHT010000234">
    <property type="protein sequence ID" value="KAF4660353.1"/>
    <property type="molecule type" value="Genomic_DNA"/>
</dbReference>
<evidence type="ECO:0000313" key="7">
    <source>
        <dbReference type="Proteomes" id="UP000570595"/>
    </source>
</evidence>